<feature type="transmembrane region" description="Helical" evidence="2">
    <location>
        <begin position="138"/>
        <end position="163"/>
    </location>
</feature>
<reference evidence="3 4" key="1">
    <citation type="submission" date="2016-02" db="EMBL/GenBank/DDBJ databases">
        <authorList>
            <person name="Wen L."/>
            <person name="He K."/>
            <person name="Yang H."/>
        </authorList>
    </citation>
    <scope>NUCLEOTIDE SEQUENCE [LARGE SCALE GENOMIC DNA]</scope>
    <source>
        <strain evidence="3 4">MJR8628A</strain>
    </source>
</reference>
<comment type="caution">
    <text evidence="3">The sequence shown here is derived from an EMBL/GenBank/DDBJ whole genome shotgun (WGS) entry which is preliminary data.</text>
</comment>
<protein>
    <recommendedName>
        <fullName evidence="5">5-bromo-4-chloroindolyl phosphate hydrolysis protein</fullName>
    </recommendedName>
</protein>
<name>A0A135YNG0_9FIRM</name>
<sequence>MIEVWYNIYYKRGDNMRDSNYNRRNFDHDYRNRSRYDEETDSYYDPYEEYRRDKDISSYIGRSVDDMLRGMNLGGLNDKILKTVDMAIDEVNRSTVYKIASRAGESLIKPIYDKEIKRQKFINKNKLLDRLTIKPKGLYTSIGFMVPSFVLAVISFIVGVVFYSLSLGSYGVFVVGGLMFTGIGGIFANRILNCLNFKSYTDAIDENGYGQIEDMAKKTGRSKNKVIKDLRRYIKNGNFIEGHIVEDDTIFLASDELYSFYKSSLISREKNMKKEQEIASNQDLKNLIDACQNQIEKIRDISADIDNLGVKNKVLDIEGAINNIVDAIKKYPDQIRILDRFTSYYMPTTVKLLESYRDIESKGISTSDIDKVKLDIESTLDTIKLAYDKLLDQISAIDTMDINSDISVLKTMLSQDGLYSEANIRGENNGYK</sequence>
<gene>
    <name evidence="3" type="ORF">HMPREF3195_01633</name>
</gene>
<organism evidence="3 4">
    <name type="scientific">Peptostreptococcus anaerobius</name>
    <dbReference type="NCBI Taxonomy" id="1261"/>
    <lineage>
        <taxon>Bacteria</taxon>
        <taxon>Bacillati</taxon>
        <taxon>Bacillota</taxon>
        <taxon>Clostridia</taxon>
        <taxon>Peptostreptococcales</taxon>
        <taxon>Peptostreptococcaceae</taxon>
        <taxon>Peptostreptococcus</taxon>
    </lineage>
</organism>
<accession>A0A135YNG0</accession>
<keyword evidence="2" id="KW-1133">Transmembrane helix</keyword>
<feature type="transmembrane region" description="Helical" evidence="2">
    <location>
        <begin position="169"/>
        <end position="188"/>
    </location>
</feature>
<dbReference type="eggNOG" id="COG4915">
    <property type="taxonomic scope" value="Bacteria"/>
</dbReference>
<feature type="coiled-coil region" evidence="1">
    <location>
        <begin position="274"/>
        <end position="301"/>
    </location>
</feature>
<dbReference type="STRING" id="1261.HMPREF3195_01633"/>
<dbReference type="InterPro" id="IPR018770">
    <property type="entry name" value="ChloroindolylP_hydrolase"/>
</dbReference>
<dbReference type="Pfam" id="PF10112">
    <property type="entry name" value="Halogen_Hydrol"/>
    <property type="match status" value="1"/>
</dbReference>
<keyword evidence="2" id="KW-0472">Membrane</keyword>
<keyword evidence="2" id="KW-0812">Transmembrane</keyword>
<evidence type="ECO:0000313" key="4">
    <source>
        <dbReference type="Proteomes" id="UP000070326"/>
    </source>
</evidence>
<evidence type="ECO:0000256" key="2">
    <source>
        <dbReference type="SAM" id="Phobius"/>
    </source>
</evidence>
<proteinExistence type="predicted"/>
<evidence type="ECO:0000256" key="1">
    <source>
        <dbReference type="SAM" id="Coils"/>
    </source>
</evidence>
<evidence type="ECO:0000313" key="3">
    <source>
        <dbReference type="EMBL" id="KXI10891.1"/>
    </source>
</evidence>
<dbReference type="PATRIC" id="fig|1261.3.peg.1575"/>
<dbReference type="AlphaFoldDB" id="A0A135YNG0"/>
<dbReference type="EMBL" id="LSQZ01000085">
    <property type="protein sequence ID" value="KXI10891.1"/>
    <property type="molecule type" value="Genomic_DNA"/>
</dbReference>
<dbReference type="Proteomes" id="UP000070326">
    <property type="component" value="Unassembled WGS sequence"/>
</dbReference>
<evidence type="ECO:0008006" key="5">
    <source>
        <dbReference type="Google" id="ProtNLM"/>
    </source>
</evidence>
<keyword evidence="1" id="KW-0175">Coiled coil</keyword>